<feature type="transmembrane region" description="Helical" evidence="1">
    <location>
        <begin position="31"/>
        <end position="48"/>
    </location>
</feature>
<keyword evidence="3" id="KW-1185">Reference proteome</keyword>
<keyword evidence="1" id="KW-0812">Transmembrane</keyword>
<comment type="caution">
    <text evidence="2">The sequence shown here is derived from an EMBL/GenBank/DDBJ whole genome shotgun (WGS) entry which is preliminary data.</text>
</comment>
<dbReference type="Proteomes" id="UP001458415">
    <property type="component" value="Unassembled WGS sequence"/>
</dbReference>
<evidence type="ECO:0000313" key="3">
    <source>
        <dbReference type="Proteomes" id="UP001458415"/>
    </source>
</evidence>
<dbReference type="EMBL" id="JBEPCU010001055">
    <property type="protein sequence ID" value="MER6982500.1"/>
    <property type="molecule type" value="Genomic_DNA"/>
</dbReference>
<keyword evidence="1" id="KW-1133">Transmembrane helix</keyword>
<protein>
    <submittedName>
        <fullName evidence="2">Serine/threonine-protein phosphatase</fullName>
    </submittedName>
</protein>
<feature type="non-terminal residue" evidence="2">
    <location>
        <position position="103"/>
    </location>
</feature>
<feature type="transmembrane region" description="Helical" evidence="1">
    <location>
        <begin position="60"/>
        <end position="78"/>
    </location>
</feature>
<evidence type="ECO:0000313" key="2">
    <source>
        <dbReference type="EMBL" id="MER6982500.1"/>
    </source>
</evidence>
<reference evidence="2 3" key="1">
    <citation type="submission" date="2024-06" db="EMBL/GenBank/DDBJ databases">
        <title>The Natural Products Discovery Center: Release of the First 8490 Sequenced Strains for Exploring Actinobacteria Biosynthetic Diversity.</title>
        <authorList>
            <person name="Kalkreuter E."/>
            <person name="Kautsar S.A."/>
            <person name="Yang D."/>
            <person name="Bader C.D."/>
            <person name="Teijaro C.N."/>
            <person name="Fluegel L."/>
            <person name="Davis C.M."/>
            <person name="Simpson J.R."/>
            <person name="Lauterbach L."/>
            <person name="Steele A.D."/>
            <person name="Gui C."/>
            <person name="Meng S."/>
            <person name="Li G."/>
            <person name="Viehrig K."/>
            <person name="Ye F."/>
            <person name="Su P."/>
            <person name="Kiefer A.F."/>
            <person name="Nichols A."/>
            <person name="Cepeda A.J."/>
            <person name="Yan W."/>
            <person name="Fan B."/>
            <person name="Jiang Y."/>
            <person name="Adhikari A."/>
            <person name="Zheng C.-J."/>
            <person name="Schuster L."/>
            <person name="Cowan T.M."/>
            <person name="Smanski M.J."/>
            <person name="Chevrette M.G."/>
            <person name="De Carvalho L.P.S."/>
            <person name="Shen B."/>
        </authorList>
    </citation>
    <scope>NUCLEOTIDE SEQUENCE [LARGE SCALE GENOMIC DNA]</scope>
    <source>
        <strain evidence="2 3">NPDC000634</strain>
    </source>
</reference>
<feature type="transmembrane region" description="Helical" evidence="1">
    <location>
        <begin position="6"/>
        <end position="24"/>
    </location>
</feature>
<name>A0ABV1WE84_9ACTN</name>
<keyword evidence="1" id="KW-0472">Membrane</keyword>
<organism evidence="2 3">
    <name type="scientific">Streptomyces carpinensis</name>
    <dbReference type="NCBI Taxonomy" id="66369"/>
    <lineage>
        <taxon>Bacteria</taxon>
        <taxon>Bacillati</taxon>
        <taxon>Actinomycetota</taxon>
        <taxon>Actinomycetes</taxon>
        <taxon>Kitasatosporales</taxon>
        <taxon>Streptomycetaceae</taxon>
        <taxon>Streptomyces</taxon>
    </lineage>
</organism>
<accession>A0ABV1WE84</accession>
<gene>
    <name evidence="2" type="ORF">ABT317_37430</name>
</gene>
<evidence type="ECO:0000256" key="1">
    <source>
        <dbReference type="SAM" id="Phobius"/>
    </source>
</evidence>
<sequence length="103" mass="10782">MADAFLPPDIHIAHLFVVGVAVTAARTGPRVMALVGGLSVLALIAAGAERGTLTTESVLVELASLGVLGALLVFFTHLRQRRTAELSRARSVSDAAQRVVLRP</sequence>
<proteinExistence type="predicted"/>